<dbReference type="Proteomes" id="UP000076761">
    <property type="component" value="Unassembled WGS sequence"/>
</dbReference>
<organism evidence="1 2">
    <name type="scientific">Neolentinus lepideus HHB14362 ss-1</name>
    <dbReference type="NCBI Taxonomy" id="1314782"/>
    <lineage>
        <taxon>Eukaryota</taxon>
        <taxon>Fungi</taxon>
        <taxon>Dikarya</taxon>
        <taxon>Basidiomycota</taxon>
        <taxon>Agaricomycotina</taxon>
        <taxon>Agaricomycetes</taxon>
        <taxon>Gloeophyllales</taxon>
        <taxon>Gloeophyllaceae</taxon>
        <taxon>Neolentinus</taxon>
    </lineage>
</organism>
<dbReference type="EMBL" id="KV425559">
    <property type="protein sequence ID" value="KZT28077.1"/>
    <property type="molecule type" value="Genomic_DNA"/>
</dbReference>
<gene>
    <name evidence="1" type="ORF">NEOLEDRAFT_956907</name>
</gene>
<accession>A0A165UFL8</accession>
<evidence type="ECO:0000313" key="1">
    <source>
        <dbReference type="EMBL" id="KZT28077.1"/>
    </source>
</evidence>
<keyword evidence="2" id="KW-1185">Reference proteome</keyword>
<dbReference type="AlphaFoldDB" id="A0A165UFL8"/>
<sequence>MSACMSCTCFCWRKSRLCTLTLTFTIGRSLDIKIWRSTEDHICFAPLCPSRGSLSSWKFLHLGQDNSGMGHWLEDIQCDTRFGAKSGTHALIPQHA</sequence>
<protein>
    <submittedName>
        <fullName evidence="1">Uncharacterized protein</fullName>
    </submittedName>
</protein>
<evidence type="ECO:0000313" key="2">
    <source>
        <dbReference type="Proteomes" id="UP000076761"/>
    </source>
</evidence>
<dbReference type="InParanoid" id="A0A165UFL8"/>
<proteinExistence type="predicted"/>
<reference evidence="1 2" key="1">
    <citation type="journal article" date="2016" name="Mol. Biol. Evol.">
        <title>Comparative Genomics of Early-Diverging Mushroom-Forming Fungi Provides Insights into the Origins of Lignocellulose Decay Capabilities.</title>
        <authorList>
            <person name="Nagy L.G."/>
            <person name="Riley R."/>
            <person name="Tritt A."/>
            <person name="Adam C."/>
            <person name="Daum C."/>
            <person name="Floudas D."/>
            <person name="Sun H."/>
            <person name="Yadav J.S."/>
            <person name="Pangilinan J."/>
            <person name="Larsson K.H."/>
            <person name="Matsuura K."/>
            <person name="Barry K."/>
            <person name="Labutti K."/>
            <person name="Kuo R."/>
            <person name="Ohm R.A."/>
            <person name="Bhattacharya S.S."/>
            <person name="Shirouzu T."/>
            <person name="Yoshinaga Y."/>
            <person name="Martin F.M."/>
            <person name="Grigoriev I.V."/>
            <person name="Hibbett D.S."/>
        </authorList>
    </citation>
    <scope>NUCLEOTIDE SEQUENCE [LARGE SCALE GENOMIC DNA]</scope>
    <source>
        <strain evidence="1 2">HHB14362 ss-1</strain>
    </source>
</reference>
<name>A0A165UFL8_9AGAM</name>